<proteinExistence type="predicted"/>
<organism evidence="1 2">
    <name type="scientific">Nemania bipapillata</name>
    <dbReference type="NCBI Taxonomy" id="110536"/>
    <lineage>
        <taxon>Eukaryota</taxon>
        <taxon>Fungi</taxon>
        <taxon>Dikarya</taxon>
        <taxon>Ascomycota</taxon>
        <taxon>Pezizomycotina</taxon>
        <taxon>Sordariomycetes</taxon>
        <taxon>Xylariomycetidae</taxon>
        <taxon>Xylariales</taxon>
        <taxon>Xylariaceae</taxon>
        <taxon>Nemania</taxon>
    </lineage>
</organism>
<protein>
    <submittedName>
        <fullName evidence="1">Uncharacterized protein</fullName>
    </submittedName>
</protein>
<accession>A0ACC2IKP9</accession>
<reference evidence="1" key="1">
    <citation type="submission" date="2022-11" db="EMBL/GenBank/DDBJ databases">
        <title>Genome Sequence of Nemania bipapillata.</title>
        <authorList>
            <person name="Buettner E."/>
        </authorList>
    </citation>
    <scope>NUCLEOTIDE SEQUENCE</scope>
    <source>
        <strain evidence="1">CP14</strain>
    </source>
</reference>
<sequence>MALLHPIVLVAFLPIWAFCYWILPYFTTYKHLSHIPGPFVAKFSNLWLALGAQRGQKFAWVHAAHQKYGKVVRVGFNHVSIATAEGLRTVYAHGNGFLKDTYYEAFVSGVPGVFNVRDRDEHTRKRKIIAHAFSPGAVHDFEPHMSANLKRWVTQLDRATVNPGVDGYSRVNIMPWCTFLAFDIIGDLAFGAPFGMVQRGRDECESTRPGEPATYVPGAETLNRRGEVSSTLGLLPALRPWARYLPHPFFYRGLQSVKNLHGIAYAAVTKRLASMDGDKPGKRHDILEMLCRSKDAEGNPMPRDELVSEALTELIAGSDTMASGGIQAQ</sequence>
<evidence type="ECO:0000313" key="1">
    <source>
        <dbReference type="EMBL" id="KAJ8115756.1"/>
    </source>
</evidence>
<gene>
    <name evidence="1" type="ORF">ONZ43_g4595</name>
</gene>
<keyword evidence="2" id="KW-1185">Reference proteome</keyword>
<evidence type="ECO:0000313" key="2">
    <source>
        <dbReference type="Proteomes" id="UP001153334"/>
    </source>
</evidence>
<dbReference type="EMBL" id="JAPESX010001264">
    <property type="protein sequence ID" value="KAJ8115756.1"/>
    <property type="molecule type" value="Genomic_DNA"/>
</dbReference>
<dbReference type="Proteomes" id="UP001153334">
    <property type="component" value="Unassembled WGS sequence"/>
</dbReference>
<name>A0ACC2IKP9_9PEZI</name>
<comment type="caution">
    <text evidence="1">The sequence shown here is derived from an EMBL/GenBank/DDBJ whole genome shotgun (WGS) entry which is preliminary data.</text>
</comment>